<dbReference type="GO" id="GO:0016705">
    <property type="term" value="F:oxidoreductase activity, acting on paired donors, with incorporation or reduction of molecular oxygen"/>
    <property type="evidence" value="ECO:0007669"/>
    <property type="project" value="InterPro"/>
</dbReference>
<dbReference type="Pfam" id="PF00067">
    <property type="entry name" value="p450"/>
    <property type="match status" value="1"/>
</dbReference>
<dbReference type="AlphaFoldDB" id="A0AAD5CTM3"/>
<keyword evidence="8" id="KW-1185">Reference proteome</keyword>
<dbReference type="Gene3D" id="1.10.630.10">
    <property type="entry name" value="Cytochrome P450"/>
    <property type="match status" value="1"/>
</dbReference>
<dbReference type="InterPro" id="IPR002401">
    <property type="entry name" value="Cyt_P450_E_grp-I"/>
</dbReference>
<comment type="caution">
    <text evidence="7">The sequence shown here is derived from an EMBL/GenBank/DDBJ whole genome shotgun (WGS) entry which is preliminary data.</text>
</comment>
<evidence type="ECO:0000256" key="5">
    <source>
        <dbReference type="ARBA" id="ARBA00023004"/>
    </source>
</evidence>
<keyword evidence="5" id="KW-0408">Iron</keyword>
<accession>A0AAD5CTM3</accession>
<evidence type="ECO:0000256" key="3">
    <source>
        <dbReference type="ARBA" id="ARBA00022723"/>
    </source>
</evidence>
<dbReference type="InterPro" id="IPR036396">
    <property type="entry name" value="Cyt_P450_sf"/>
</dbReference>
<keyword evidence="4" id="KW-0560">Oxidoreductase</keyword>
<dbReference type="GO" id="GO:0020037">
    <property type="term" value="F:heme binding"/>
    <property type="evidence" value="ECO:0007669"/>
    <property type="project" value="InterPro"/>
</dbReference>
<dbReference type="PANTHER" id="PTHR47950:SF4">
    <property type="entry name" value="GERANIOL 8-HYDROXYLASE-LIKE"/>
    <property type="match status" value="1"/>
</dbReference>
<reference evidence="7" key="1">
    <citation type="submission" date="2022-06" db="EMBL/GenBank/DDBJ databases">
        <title>Uncovering the hologenomic basis of an extraordinary plant invasion.</title>
        <authorList>
            <person name="Bieker V.C."/>
            <person name="Martin M.D."/>
            <person name="Gilbert T."/>
            <person name="Hodgins K."/>
            <person name="Battlay P."/>
            <person name="Petersen B."/>
            <person name="Wilson J."/>
        </authorList>
    </citation>
    <scope>NUCLEOTIDE SEQUENCE</scope>
    <source>
        <strain evidence="7">AA19_3_7</strain>
        <tissue evidence="7">Leaf</tissue>
    </source>
</reference>
<evidence type="ECO:0000256" key="1">
    <source>
        <dbReference type="ARBA" id="ARBA00010617"/>
    </source>
</evidence>
<evidence type="ECO:0000256" key="2">
    <source>
        <dbReference type="ARBA" id="ARBA00022617"/>
    </source>
</evidence>
<organism evidence="7 8">
    <name type="scientific">Ambrosia artemisiifolia</name>
    <name type="common">Common ragweed</name>
    <dbReference type="NCBI Taxonomy" id="4212"/>
    <lineage>
        <taxon>Eukaryota</taxon>
        <taxon>Viridiplantae</taxon>
        <taxon>Streptophyta</taxon>
        <taxon>Embryophyta</taxon>
        <taxon>Tracheophyta</taxon>
        <taxon>Spermatophyta</taxon>
        <taxon>Magnoliopsida</taxon>
        <taxon>eudicotyledons</taxon>
        <taxon>Gunneridae</taxon>
        <taxon>Pentapetalae</taxon>
        <taxon>asterids</taxon>
        <taxon>campanulids</taxon>
        <taxon>Asterales</taxon>
        <taxon>Asteraceae</taxon>
        <taxon>Asteroideae</taxon>
        <taxon>Heliantheae alliance</taxon>
        <taxon>Heliantheae</taxon>
        <taxon>Ambrosia</taxon>
    </lineage>
</organism>
<feature type="non-terminal residue" evidence="7">
    <location>
        <position position="1"/>
    </location>
</feature>
<proteinExistence type="inferred from homology"/>
<protein>
    <submittedName>
        <fullName evidence="7">Uncharacterized protein</fullName>
    </submittedName>
</protein>
<evidence type="ECO:0000313" key="7">
    <source>
        <dbReference type="EMBL" id="KAI7746316.1"/>
    </source>
</evidence>
<keyword evidence="2" id="KW-0349">Heme</keyword>
<evidence type="ECO:0000256" key="6">
    <source>
        <dbReference type="ARBA" id="ARBA00023033"/>
    </source>
</evidence>
<evidence type="ECO:0000313" key="8">
    <source>
        <dbReference type="Proteomes" id="UP001206925"/>
    </source>
</evidence>
<keyword evidence="3" id="KW-0479">Metal-binding</keyword>
<comment type="similarity">
    <text evidence="1">Belongs to the cytochrome P450 family.</text>
</comment>
<keyword evidence="6" id="KW-0503">Monooxygenase</keyword>
<dbReference type="GO" id="GO:0004497">
    <property type="term" value="F:monooxygenase activity"/>
    <property type="evidence" value="ECO:0007669"/>
    <property type="project" value="UniProtKB-KW"/>
</dbReference>
<dbReference type="PANTHER" id="PTHR47950">
    <property type="entry name" value="CYTOCHROME P450, FAMILY 76, SUBFAMILY C, POLYPEPTIDE 5-RELATED"/>
    <property type="match status" value="1"/>
</dbReference>
<dbReference type="GO" id="GO:0005506">
    <property type="term" value="F:iron ion binding"/>
    <property type="evidence" value="ECO:0007669"/>
    <property type="project" value="InterPro"/>
</dbReference>
<dbReference type="PRINTS" id="PR00463">
    <property type="entry name" value="EP450I"/>
</dbReference>
<dbReference type="Proteomes" id="UP001206925">
    <property type="component" value="Unassembled WGS sequence"/>
</dbReference>
<dbReference type="EMBL" id="JAMZMK010006995">
    <property type="protein sequence ID" value="KAI7746316.1"/>
    <property type="molecule type" value="Genomic_DNA"/>
</dbReference>
<evidence type="ECO:0000256" key="4">
    <source>
        <dbReference type="ARBA" id="ARBA00023002"/>
    </source>
</evidence>
<dbReference type="InterPro" id="IPR001128">
    <property type="entry name" value="Cyt_P450"/>
</dbReference>
<dbReference type="SUPFAM" id="SSF48264">
    <property type="entry name" value="Cytochrome P450"/>
    <property type="match status" value="1"/>
</dbReference>
<sequence>MIKAKEELEEVVGQGTQVLVNAWAIGRDPTVWDDSLEFKPQRFLESTLDVRGQDFDLIPFGAGRWIFPADVGADPSPNRKISVLPLYSFAYCSPFVFVDDIEEFGDCRRGGGLRRGCYRQLIKGEVVSCGSGAFGAGAGAGAGAAVDVRGVYREMYVFECLRDQKLPMKLMFIHAWDVLHLLYSLHNPCKQLLLRKIV</sequence>
<name>A0AAD5CTM3_AMBAR</name>
<gene>
    <name evidence="7" type="ORF">M8C21_014132</name>
</gene>